<reference evidence="1" key="1">
    <citation type="submission" date="2020-08" db="EMBL/GenBank/DDBJ databases">
        <title>Multicomponent nature underlies the extraordinary mechanical properties of spider dragline silk.</title>
        <authorList>
            <person name="Kono N."/>
            <person name="Nakamura H."/>
            <person name="Mori M."/>
            <person name="Yoshida Y."/>
            <person name="Ohtoshi R."/>
            <person name="Malay A.D."/>
            <person name="Moran D.A.P."/>
            <person name="Tomita M."/>
            <person name="Numata K."/>
            <person name="Arakawa K."/>
        </authorList>
    </citation>
    <scope>NUCLEOTIDE SEQUENCE</scope>
</reference>
<comment type="caution">
    <text evidence="1">The sequence shown here is derived from an EMBL/GenBank/DDBJ whole genome shotgun (WGS) entry which is preliminary data.</text>
</comment>
<proteinExistence type="predicted"/>
<dbReference type="AlphaFoldDB" id="A0A8X6MNL8"/>
<gene>
    <name evidence="1" type="ORF">NPIL_299081</name>
</gene>
<name>A0A8X6MNL8_NEPPI</name>
<accession>A0A8X6MNL8</accession>
<organism evidence="1 2">
    <name type="scientific">Nephila pilipes</name>
    <name type="common">Giant wood spider</name>
    <name type="synonym">Nephila maculata</name>
    <dbReference type="NCBI Taxonomy" id="299642"/>
    <lineage>
        <taxon>Eukaryota</taxon>
        <taxon>Metazoa</taxon>
        <taxon>Ecdysozoa</taxon>
        <taxon>Arthropoda</taxon>
        <taxon>Chelicerata</taxon>
        <taxon>Arachnida</taxon>
        <taxon>Araneae</taxon>
        <taxon>Araneomorphae</taxon>
        <taxon>Entelegynae</taxon>
        <taxon>Araneoidea</taxon>
        <taxon>Nephilidae</taxon>
        <taxon>Nephila</taxon>
    </lineage>
</organism>
<evidence type="ECO:0000313" key="2">
    <source>
        <dbReference type="Proteomes" id="UP000887013"/>
    </source>
</evidence>
<dbReference type="Proteomes" id="UP000887013">
    <property type="component" value="Unassembled WGS sequence"/>
</dbReference>
<sequence>MMIQQVSERDESSLSLRLQSSFEEEERLKILDHLKTATTAEAILVMLVHLHLLPVREESAIVSYYLAIDSQV</sequence>
<keyword evidence="2" id="KW-1185">Reference proteome</keyword>
<evidence type="ECO:0000313" key="1">
    <source>
        <dbReference type="EMBL" id="GFS69779.1"/>
    </source>
</evidence>
<protein>
    <submittedName>
        <fullName evidence="1">Uncharacterized protein</fullName>
    </submittedName>
</protein>
<dbReference type="EMBL" id="BMAW01000574">
    <property type="protein sequence ID" value="GFS69779.1"/>
    <property type="molecule type" value="Genomic_DNA"/>
</dbReference>